<feature type="domain" description="TFIIS central" evidence="2">
    <location>
        <begin position="408"/>
        <end position="520"/>
    </location>
</feature>
<feature type="compositionally biased region" description="Polar residues" evidence="1">
    <location>
        <begin position="148"/>
        <end position="203"/>
    </location>
</feature>
<dbReference type="STRING" id="79200.A0A161ZPA5"/>
<feature type="compositionally biased region" description="Low complexity" evidence="1">
    <location>
        <begin position="1093"/>
        <end position="1104"/>
    </location>
</feature>
<feature type="compositionally biased region" description="Basic and acidic residues" evidence="1">
    <location>
        <begin position="248"/>
        <end position="259"/>
    </location>
</feature>
<dbReference type="PANTHER" id="PTHR11477:SF20">
    <property type="entry name" value="SPOC DOMAIN _ TRANSCRIPTION ELONGATION FACTOR S-II PROTEIN"/>
    <property type="match status" value="1"/>
</dbReference>
<feature type="region of interest" description="Disordered" evidence="1">
    <location>
        <begin position="866"/>
        <end position="964"/>
    </location>
</feature>
<dbReference type="OMA" id="MPNNRES"/>
<name>A0A161ZPA5_DAUCS</name>
<feature type="compositionally biased region" description="Basic and acidic residues" evidence="1">
    <location>
        <begin position="558"/>
        <end position="586"/>
    </location>
</feature>
<feature type="region of interest" description="Disordered" evidence="1">
    <location>
        <begin position="556"/>
        <end position="599"/>
    </location>
</feature>
<dbReference type="Gramene" id="KZM89372">
    <property type="protein sequence ID" value="KZM89372"/>
    <property type="gene ID" value="DCAR_023265"/>
</dbReference>
<dbReference type="Pfam" id="PF07744">
    <property type="entry name" value="SPOC"/>
    <property type="match status" value="1"/>
</dbReference>
<organism evidence="3">
    <name type="scientific">Daucus carota subsp. sativus</name>
    <name type="common">Carrot</name>
    <dbReference type="NCBI Taxonomy" id="79200"/>
    <lineage>
        <taxon>Eukaryota</taxon>
        <taxon>Viridiplantae</taxon>
        <taxon>Streptophyta</taxon>
        <taxon>Embryophyta</taxon>
        <taxon>Tracheophyta</taxon>
        <taxon>Spermatophyta</taxon>
        <taxon>Magnoliopsida</taxon>
        <taxon>eudicotyledons</taxon>
        <taxon>Gunneridae</taxon>
        <taxon>Pentapetalae</taxon>
        <taxon>asterids</taxon>
        <taxon>campanulids</taxon>
        <taxon>Apiales</taxon>
        <taxon>Apiaceae</taxon>
        <taxon>Apioideae</taxon>
        <taxon>Scandiceae</taxon>
        <taxon>Daucinae</taxon>
        <taxon>Daucus</taxon>
        <taxon>Daucus sect. Daucus</taxon>
    </lineage>
</organism>
<dbReference type="GO" id="GO:0006351">
    <property type="term" value="P:DNA-templated transcription"/>
    <property type="evidence" value="ECO:0007669"/>
    <property type="project" value="InterPro"/>
</dbReference>
<dbReference type="InterPro" id="IPR036575">
    <property type="entry name" value="TFIIS_cen_dom_sf"/>
</dbReference>
<dbReference type="InterPro" id="IPR003618">
    <property type="entry name" value="TFIIS_cen_dom"/>
</dbReference>
<dbReference type="SUPFAM" id="SSF46942">
    <property type="entry name" value="Elongation factor TFIIS domain 2"/>
    <property type="match status" value="1"/>
</dbReference>
<feature type="region of interest" description="Disordered" evidence="1">
    <location>
        <begin position="131"/>
        <end position="220"/>
    </location>
</feature>
<dbReference type="InterPro" id="IPR012921">
    <property type="entry name" value="SPOC_C"/>
</dbReference>
<feature type="compositionally biased region" description="Polar residues" evidence="1">
    <location>
        <begin position="1080"/>
        <end position="1092"/>
    </location>
</feature>
<feature type="compositionally biased region" description="Polar residues" evidence="1">
    <location>
        <begin position="945"/>
        <end position="962"/>
    </location>
</feature>
<feature type="compositionally biased region" description="Polar residues" evidence="1">
    <location>
        <begin position="211"/>
        <end position="220"/>
    </location>
</feature>
<feature type="compositionally biased region" description="Basic and acidic residues" evidence="1">
    <location>
        <begin position="1111"/>
        <end position="1121"/>
    </location>
</feature>
<dbReference type="GO" id="GO:0005634">
    <property type="term" value="C:nucleus"/>
    <property type="evidence" value="ECO:0007669"/>
    <property type="project" value="TreeGrafter"/>
</dbReference>
<dbReference type="Proteomes" id="UP000077755">
    <property type="component" value="Chromosome 6"/>
</dbReference>
<feature type="compositionally biased region" description="Basic and acidic residues" evidence="1">
    <location>
        <begin position="669"/>
        <end position="704"/>
    </location>
</feature>
<evidence type="ECO:0000256" key="1">
    <source>
        <dbReference type="SAM" id="MobiDB-lite"/>
    </source>
</evidence>
<proteinExistence type="predicted"/>
<evidence type="ECO:0000313" key="3">
    <source>
        <dbReference type="EMBL" id="KZM89372.1"/>
    </source>
</evidence>
<dbReference type="OrthoDB" id="1884872at2759"/>
<dbReference type="SMART" id="SM00510">
    <property type="entry name" value="TFS2M"/>
    <property type="match status" value="1"/>
</dbReference>
<feature type="compositionally biased region" description="Polar residues" evidence="1">
    <location>
        <begin position="891"/>
        <end position="918"/>
    </location>
</feature>
<evidence type="ECO:0000313" key="4">
    <source>
        <dbReference type="EMBL" id="WOH03272.1"/>
    </source>
</evidence>
<accession>A0A161ZPA5</accession>
<protein>
    <recommendedName>
        <fullName evidence="2">TFIIS central domain-containing protein</fullName>
    </recommendedName>
</protein>
<gene>
    <name evidence="3" type="ORF">DCAR_023265</name>
    <name evidence="4" type="ORF">DCAR_0622668</name>
</gene>
<dbReference type="PANTHER" id="PTHR11477">
    <property type="entry name" value="TRANSCRIPTION FACTOR S-II ZINC FINGER DOMAIN-CONTAINING PROTEIN"/>
    <property type="match status" value="1"/>
</dbReference>
<dbReference type="AlphaFoldDB" id="A0A161ZPA5"/>
<reference evidence="3" key="1">
    <citation type="journal article" date="2016" name="Nat. Genet.">
        <title>A high-quality carrot genome assembly provides new insights into carotenoid accumulation and asterid genome evolution.</title>
        <authorList>
            <person name="Iorizzo M."/>
            <person name="Ellison S."/>
            <person name="Senalik D."/>
            <person name="Zeng P."/>
            <person name="Satapoomin P."/>
            <person name="Huang J."/>
            <person name="Bowman M."/>
            <person name="Iovene M."/>
            <person name="Sanseverino W."/>
            <person name="Cavagnaro P."/>
            <person name="Yildiz M."/>
            <person name="Macko-Podgorni A."/>
            <person name="Moranska E."/>
            <person name="Grzebelus E."/>
            <person name="Grzebelus D."/>
            <person name="Ashrafi H."/>
            <person name="Zheng Z."/>
            <person name="Cheng S."/>
            <person name="Spooner D."/>
            <person name="Van Deynze A."/>
            <person name="Simon P."/>
        </authorList>
    </citation>
    <scope>NUCLEOTIDE SEQUENCE [LARGE SCALE GENOMIC DNA]</scope>
    <source>
        <tissue evidence="3">Leaf</tissue>
    </source>
</reference>
<dbReference type="Pfam" id="PF07500">
    <property type="entry name" value="TFIIS_M"/>
    <property type="match status" value="1"/>
</dbReference>
<dbReference type="Gene3D" id="1.10.472.30">
    <property type="entry name" value="Transcription elongation factor S-II, central domain"/>
    <property type="match status" value="1"/>
</dbReference>
<feature type="region of interest" description="Disordered" evidence="1">
    <location>
        <begin position="655"/>
        <end position="706"/>
    </location>
</feature>
<feature type="region of interest" description="Disordered" evidence="1">
    <location>
        <begin position="1068"/>
        <end position="1121"/>
    </location>
</feature>
<dbReference type="PROSITE" id="PS51321">
    <property type="entry name" value="TFIIS_CENTRAL"/>
    <property type="match status" value="1"/>
</dbReference>
<reference evidence="4" key="2">
    <citation type="submission" date="2022-03" db="EMBL/GenBank/DDBJ databases">
        <title>Draft title - Genomic analysis of global carrot germplasm unveils the trajectory of domestication and the origin of high carotenoid orange carrot.</title>
        <authorList>
            <person name="Iorizzo M."/>
            <person name="Ellison S."/>
            <person name="Senalik D."/>
            <person name="Macko-Podgorni A."/>
            <person name="Grzebelus D."/>
            <person name="Bostan H."/>
            <person name="Rolling W."/>
            <person name="Curaba J."/>
            <person name="Simon P."/>
        </authorList>
    </citation>
    <scope>NUCLEOTIDE SEQUENCE</scope>
    <source>
        <tissue evidence="4">Leaf</tissue>
    </source>
</reference>
<feature type="compositionally biased region" description="Basic residues" evidence="1">
    <location>
        <begin position="873"/>
        <end position="884"/>
    </location>
</feature>
<dbReference type="EMBL" id="LNRQ01000006">
    <property type="protein sequence ID" value="KZM89372.1"/>
    <property type="molecule type" value="Genomic_DNA"/>
</dbReference>
<sequence>MSNNLVSQQLSMSNADMSQMEPTYVKVDSSVNMQMGVMGSIPDVYASHQFAMSDQQMQLVDPLSYISGPQSYTMSNTHLGNMESMVDNVGLHKSKPDQKDVQMDAMFTNPGPQKLFQPNKRKAAVEPMFNSTVPRQLSMPNKRATHMDSLSTSHELPNHSGTNRKGGTLQSVSAVSGSQTPASNRRTVKNDLNSNKPASQRVQTPKGRTAQIGTPRQTESFEAVRSKMRESLASALALVNQNQSSSPKQEKSPLHKDDNNPEVISQNVKLSESTSVPVDAAVAHENIKDDIQTKDISLVNNPSHRLSTFAENLTHEGIENLPDTWKNDVSDSMYNAVLPEEDVAFTDSFFAKDELLQGHGLSWEWEIGMEVEAKQQLQSSRQVNVPGDDDEQKVKHSDNLTLKTEEKVAQAANQAGAGRDESFYTLRTPEKLAFEIEAELFKLFGGVNKKYKEKGRSLMFNLKDRNNPELREKVMSGDITPEKLCSMTAEELASKELSEWRTAKAEELAQMIVLPEDGDRRRLVKKTHKGEYQVEVEQDDEISVEVSVGATTLGQFQRNDKEKLPPSSSDKDELKDSKKVESEKGSMETMDPSYSLTIPADGTDLMQGLIEDEFKDAEFLPPIVSLDEFMESLNSEPPFDNLAADTQTKTPLDKLSAETGENSESSKLASKDVDNRTGKATDLDSKMTKQDAEEKSGDYAKEQKQLNPDMTSMAERVWEGALQLHISALITVIGLYRSGEKTSTKEWPSSLEIKGRVRLDAFEKFLQELPMSRSRAVMVIHFVLKADSSADDRASLREAIDSYVLDERLGFAEPASGMELYLCPPHPKILELLGKHLSKDQTELINSTDNGLIGVVVWRKAHLSSTISPNSTSHHKHSSKKQQNFRRQEKNNNVNANMTPRTPVPSTQAPIRSGTLPSGNDDDDIPPGFGPGNARDDDDLPEFSFSGSSNPTQSSRLSSNPSRPVDQIRELIQKYGKPAESQSTKNWQGKRSAGLAVQAWDDDDDDDIPEWRPDAPLTHVQTRPPARGFHQAVQPPLVNQTATTQHVLSPQVAMPPMTMIQNNPSSWQQGNGRWVAQPPGFQQSSLASQPNIGQFQGGPVAQAGQPPPGNWRRDAPRSRGF</sequence>
<evidence type="ECO:0000259" key="2">
    <source>
        <dbReference type="PROSITE" id="PS51321"/>
    </source>
</evidence>
<dbReference type="EMBL" id="CP093348">
    <property type="protein sequence ID" value="WOH03272.1"/>
    <property type="molecule type" value="Genomic_DNA"/>
</dbReference>
<dbReference type="KEGG" id="dcr:108227414"/>
<evidence type="ECO:0000313" key="5">
    <source>
        <dbReference type="Proteomes" id="UP000077755"/>
    </source>
</evidence>
<feature type="region of interest" description="Disordered" evidence="1">
    <location>
        <begin position="239"/>
        <end position="261"/>
    </location>
</feature>
<dbReference type="CDD" id="cd21538">
    <property type="entry name" value="SPOC_TFIIS"/>
    <property type="match status" value="1"/>
</dbReference>
<keyword evidence="5" id="KW-1185">Reference proteome</keyword>
<feature type="compositionally biased region" description="Polar residues" evidence="1">
    <location>
        <begin position="659"/>
        <end position="668"/>
    </location>
</feature>